<sequence>MENATYKYDALPQGRWFRQLHIHPGKPEDPIRCDMVAVALDKAPPFKALSYVWGDPTQVASINCAGFQREVTVSLFEGLRRIRSPDVMEVAWADAICINQSDNAEKAQQVDLMGVIYDTAAEVIVWLGNDPDNSAEGAFAGLIGSNYAVGTNTHNTWITVPGSEIALGTPKKDGDLQYYPIREYKSTLPSILTAPRLEAIKKLYRLTWFTRVWVLQEVGLATRATAYWGDRSIAFGEIAMFIHHGMSDENMITTLGQDVKDVISGPPYYAFWNVWSTYDKKGGWVDTTPVLNEFTKVLAAECNIDFVLVLEASRRFNATNPLDHVFAFLGHPKALLPGTDRPLIQANYGLDLPSLHLMVACRLAEQSLNFLVQVQNTEEPLRVGNKVPSWVPQWNVNIPDAPSAFWEAWDASLRLSRQAPWTASVTNRKLIVEALLFDTVFLHTNTMREADFDRYSSGAGKLIEECWNLTEQASKASPHVYGDEGAPLALASTVTCNYRSSRNRANDDDSLVEDFMQYCAIMNEEFYLDKLKRYGVEYQLLPMSQRLTGTKFTNYGTNRRFFVTKDGYWGLGHPLMQENDVCAILFGGDVPFVLRPTSEQGDFQLVGQAYIYGIMYGEVVEKCEAGIADCKRMTIQLV</sequence>
<dbReference type="EMBL" id="WIGN01000037">
    <property type="protein sequence ID" value="KAF6815207.1"/>
    <property type="molecule type" value="Genomic_DNA"/>
</dbReference>
<protein>
    <submittedName>
        <fullName evidence="2">Heterokaryon incompatibility protein</fullName>
    </submittedName>
</protein>
<accession>A0A8H6MZX8</accession>
<organism evidence="2 3">
    <name type="scientific">Colletotrichum sojae</name>
    <dbReference type="NCBI Taxonomy" id="2175907"/>
    <lineage>
        <taxon>Eukaryota</taxon>
        <taxon>Fungi</taxon>
        <taxon>Dikarya</taxon>
        <taxon>Ascomycota</taxon>
        <taxon>Pezizomycotina</taxon>
        <taxon>Sordariomycetes</taxon>
        <taxon>Hypocreomycetidae</taxon>
        <taxon>Glomerellales</taxon>
        <taxon>Glomerellaceae</taxon>
        <taxon>Colletotrichum</taxon>
        <taxon>Colletotrichum orchidearum species complex</taxon>
    </lineage>
</organism>
<feature type="domain" description="Heterokaryon incompatibility" evidence="1">
    <location>
        <begin position="46"/>
        <end position="217"/>
    </location>
</feature>
<dbReference type="Proteomes" id="UP000652219">
    <property type="component" value="Unassembled WGS sequence"/>
</dbReference>
<name>A0A8H6MZX8_9PEZI</name>
<comment type="caution">
    <text evidence="2">The sequence shown here is derived from an EMBL/GenBank/DDBJ whole genome shotgun (WGS) entry which is preliminary data.</text>
</comment>
<keyword evidence="3" id="KW-1185">Reference proteome</keyword>
<dbReference type="Pfam" id="PF06985">
    <property type="entry name" value="HET"/>
    <property type="match status" value="1"/>
</dbReference>
<reference evidence="2 3" key="1">
    <citation type="journal article" date="2020" name="Phytopathology">
        <title>Genome Sequence Resources of Colletotrichum truncatum, C. plurivorum, C. musicola, and C. sojae: Four Species Pathogenic to Soybean (Glycine max).</title>
        <authorList>
            <person name="Rogerio F."/>
            <person name="Boufleur T.R."/>
            <person name="Ciampi-Guillardi M."/>
            <person name="Sukno S.A."/>
            <person name="Thon M.R."/>
            <person name="Massola Junior N.S."/>
            <person name="Baroncelli R."/>
        </authorList>
    </citation>
    <scope>NUCLEOTIDE SEQUENCE [LARGE SCALE GENOMIC DNA]</scope>
    <source>
        <strain evidence="2 3">LFN0009</strain>
    </source>
</reference>
<proteinExistence type="predicted"/>
<evidence type="ECO:0000313" key="2">
    <source>
        <dbReference type="EMBL" id="KAF6815207.1"/>
    </source>
</evidence>
<evidence type="ECO:0000259" key="1">
    <source>
        <dbReference type="Pfam" id="PF06985"/>
    </source>
</evidence>
<gene>
    <name evidence="2" type="ORF">CSOJ01_03659</name>
</gene>
<dbReference type="PANTHER" id="PTHR24148">
    <property type="entry name" value="ANKYRIN REPEAT DOMAIN-CONTAINING PROTEIN 39 HOMOLOG-RELATED"/>
    <property type="match status" value="1"/>
</dbReference>
<dbReference type="Pfam" id="PF26639">
    <property type="entry name" value="Het-6_barrel"/>
    <property type="match status" value="1"/>
</dbReference>
<evidence type="ECO:0000313" key="3">
    <source>
        <dbReference type="Proteomes" id="UP000652219"/>
    </source>
</evidence>
<dbReference type="InterPro" id="IPR052895">
    <property type="entry name" value="HetReg/Transcr_Mod"/>
</dbReference>
<dbReference type="InterPro" id="IPR010730">
    <property type="entry name" value="HET"/>
</dbReference>
<dbReference type="PANTHER" id="PTHR24148:SF64">
    <property type="entry name" value="HETEROKARYON INCOMPATIBILITY DOMAIN-CONTAINING PROTEIN"/>
    <property type="match status" value="1"/>
</dbReference>
<dbReference type="AlphaFoldDB" id="A0A8H6MZX8"/>